<dbReference type="PROSITE" id="PS01031">
    <property type="entry name" value="SHSP"/>
    <property type="match status" value="1"/>
</dbReference>
<sequence length="108" mass="12273">MPTVDVTETDKEFCVTAELPAMEEKDIEVSYSDDGLTIKGDKREKREQIPVDYYHSERQFGAFERAIALPEDVNTDKAKASFKKGVLKITLPKTEEVRSHKKTIPIEA</sequence>
<feature type="domain" description="SHSP" evidence="3">
    <location>
        <begin position="1"/>
        <end position="108"/>
    </location>
</feature>
<dbReference type="InterPro" id="IPR002068">
    <property type="entry name" value="A-crystallin/Hsp20_dom"/>
</dbReference>
<dbReference type="RefSeq" id="WP_174583173.1">
    <property type="nucleotide sequence ID" value="NZ_CAJNOB010000014.1"/>
</dbReference>
<evidence type="ECO:0000313" key="5">
    <source>
        <dbReference type="Proteomes" id="UP000663859"/>
    </source>
</evidence>
<evidence type="ECO:0000313" key="4">
    <source>
        <dbReference type="EMBL" id="CAF0697298.1"/>
    </source>
</evidence>
<comment type="caution">
    <text evidence="4">The sequence shown here is derived from an EMBL/GenBank/DDBJ whole genome shotgun (WGS) entry which is preliminary data.</text>
</comment>
<organism evidence="4 5">
    <name type="scientific">Candidatus Methylacidithermus pantelleriae</name>
    <dbReference type="NCBI Taxonomy" id="2744239"/>
    <lineage>
        <taxon>Bacteria</taxon>
        <taxon>Pseudomonadati</taxon>
        <taxon>Verrucomicrobiota</taxon>
        <taxon>Methylacidiphilae</taxon>
        <taxon>Methylacidiphilales</taxon>
        <taxon>Methylacidiphilaceae</taxon>
        <taxon>Candidatus Methylacidithermus</taxon>
    </lineage>
</organism>
<dbReference type="PANTHER" id="PTHR11527">
    <property type="entry name" value="HEAT-SHOCK PROTEIN 20 FAMILY MEMBER"/>
    <property type="match status" value="1"/>
</dbReference>
<dbReference type="EMBL" id="CAJNOB010000014">
    <property type="protein sequence ID" value="CAF0697298.1"/>
    <property type="molecule type" value="Genomic_DNA"/>
</dbReference>
<dbReference type="CDD" id="cd06464">
    <property type="entry name" value="ACD_sHsps-like"/>
    <property type="match status" value="1"/>
</dbReference>
<dbReference type="InterPro" id="IPR008978">
    <property type="entry name" value="HSP20-like_chaperone"/>
</dbReference>
<dbReference type="Proteomes" id="UP000663859">
    <property type="component" value="Unassembled WGS sequence"/>
</dbReference>
<dbReference type="InterPro" id="IPR031107">
    <property type="entry name" value="Small_HSP"/>
</dbReference>
<accession>A0A8J2BPS0</accession>
<comment type="similarity">
    <text evidence="1 2">Belongs to the small heat shock protein (HSP20) family.</text>
</comment>
<protein>
    <recommendedName>
        <fullName evidence="3">SHSP domain-containing protein</fullName>
    </recommendedName>
</protein>
<proteinExistence type="inferred from homology"/>
<gene>
    <name evidence="4" type="ORF">MPNT_210038</name>
</gene>
<evidence type="ECO:0000259" key="3">
    <source>
        <dbReference type="PROSITE" id="PS01031"/>
    </source>
</evidence>
<reference evidence="4" key="1">
    <citation type="submission" date="2021-02" db="EMBL/GenBank/DDBJ databases">
        <authorList>
            <person name="Cremers G."/>
            <person name="Picone N."/>
        </authorList>
    </citation>
    <scope>NUCLEOTIDE SEQUENCE</scope>
    <source>
        <strain evidence="4">PQ17</strain>
    </source>
</reference>
<evidence type="ECO:0000256" key="1">
    <source>
        <dbReference type="PROSITE-ProRule" id="PRU00285"/>
    </source>
</evidence>
<name>A0A8J2BPS0_9BACT</name>
<dbReference type="Gene3D" id="2.60.40.790">
    <property type="match status" value="1"/>
</dbReference>
<dbReference type="Pfam" id="PF00011">
    <property type="entry name" value="HSP20"/>
    <property type="match status" value="1"/>
</dbReference>
<dbReference type="AlphaFoldDB" id="A0A8J2BPS0"/>
<dbReference type="SUPFAM" id="SSF49764">
    <property type="entry name" value="HSP20-like chaperones"/>
    <property type="match status" value="1"/>
</dbReference>
<keyword evidence="5" id="KW-1185">Reference proteome</keyword>
<evidence type="ECO:0000256" key="2">
    <source>
        <dbReference type="RuleBase" id="RU003616"/>
    </source>
</evidence>